<dbReference type="PRINTS" id="PR00081">
    <property type="entry name" value="GDHRDH"/>
</dbReference>
<dbReference type="NCBIfam" id="NF009389">
    <property type="entry name" value="PRK12748.1"/>
    <property type="match status" value="1"/>
</dbReference>
<dbReference type="FunFam" id="3.40.50.720:FF:000084">
    <property type="entry name" value="Short-chain dehydrogenase reductase"/>
    <property type="match status" value="1"/>
</dbReference>
<gene>
    <name evidence="3" type="ORF">C1I99_23660</name>
</gene>
<sequence>MTSLSDRVVIVTGASRGIAIGAAIARRLVAEGAAVLLHSWAPYDAEQPWGADEQGPEVLAAELRRDGGRVEHVSMDLSALDAPTALVDAAQAAFGHVDAVVANHARSVSQWLEELTAAELDLSFAVNTRATLLLVKAFAAQHDDARPGGRVLLFTSGQYHDAMPAELPYIASKAALHELTRSLAVHLIHRGITVNCINPGPNDTGYADDKTRAAVAALNPGGRWSTPADTARLVTWLLSDEADWITGQTIASDGGWSSR</sequence>
<keyword evidence="4" id="KW-1185">Reference proteome</keyword>
<comment type="caution">
    <text evidence="3">The sequence shown here is derived from an EMBL/GenBank/DDBJ whole genome shotgun (WGS) entry which is preliminary data.</text>
</comment>
<reference evidence="3 4" key="1">
    <citation type="submission" date="2018-01" db="EMBL/GenBank/DDBJ databases">
        <title>Draft genome sequence of Salinispora sp. 13K206.</title>
        <authorList>
            <person name="Sahin N."/>
            <person name="Saygin H."/>
            <person name="Ay H."/>
        </authorList>
    </citation>
    <scope>NUCLEOTIDE SEQUENCE [LARGE SCALE GENOMIC DNA]</scope>
    <source>
        <strain evidence="3 4">13K206</strain>
    </source>
</reference>
<dbReference type="PANTHER" id="PTHR48107:SF7">
    <property type="entry name" value="RE15974P"/>
    <property type="match status" value="1"/>
</dbReference>
<dbReference type="Proteomes" id="UP000248749">
    <property type="component" value="Unassembled WGS sequence"/>
</dbReference>
<dbReference type="InterPro" id="IPR036291">
    <property type="entry name" value="NAD(P)-bd_dom_sf"/>
</dbReference>
<dbReference type="SUPFAM" id="SSF51735">
    <property type="entry name" value="NAD(P)-binding Rossmann-fold domains"/>
    <property type="match status" value="1"/>
</dbReference>
<name>A0A2W2CHP0_9ACTN</name>
<keyword evidence="2" id="KW-0560">Oxidoreductase</keyword>
<dbReference type="Pfam" id="PF13561">
    <property type="entry name" value="adh_short_C2"/>
    <property type="match status" value="1"/>
</dbReference>
<evidence type="ECO:0000256" key="1">
    <source>
        <dbReference type="ARBA" id="ARBA00006484"/>
    </source>
</evidence>
<comment type="similarity">
    <text evidence="1">Belongs to the short-chain dehydrogenases/reductases (SDR) family.</text>
</comment>
<dbReference type="PANTHER" id="PTHR48107">
    <property type="entry name" value="NADPH-DEPENDENT ALDEHYDE REDUCTASE-LIKE PROTEIN, CHLOROPLASTIC-RELATED"/>
    <property type="match status" value="1"/>
</dbReference>
<evidence type="ECO:0000313" key="4">
    <source>
        <dbReference type="Proteomes" id="UP000248749"/>
    </source>
</evidence>
<accession>A0A2W2CHP0</accession>
<dbReference type="EMBL" id="POUB01000211">
    <property type="protein sequence ID" value="PZF91258.1"/>
    <property type="molecule type" value="Genomic_DNA"/>
</dbReference>
<dbReference type="GO" id="GO:0016614">
    <property type="term" value="F:oxidoreductase activity, acting on CH-OH group of donors"/>
    <property type="evidence" value="ECO:0007669"/>
    <property type="project" value="UniProtKB-ARBA"/>
</dbReference>
<evidence type="ECO:0000256" key="2">
    <source>
        <dbReference type="ARBA" id="ARBA00023002"/>
    </source>
</evidence>
<evidence type="ECO:0000313" key="3">
    <source>
        <dbReference type="EMBL" id="PZF91258.1"/>
    </source>
</evidence>
<protein>
    <submittedName>
        <fullName evidence="3">3-ketoacyl-ACP reductase</fullName>
    </submittedName>
</protein>
<dbReference type="InterPro" id="IPR002347">
    <property type="entry name" value="SDR_fam"/>
</dbReference>
<dbReference type="OrthoDB" id="9803333at2"/>
<dbReference type="Gene3D" id="3.40.50.720">
    <property type="entry name" value="NAD(P)-binding Rossmann-like Domain"/>
    <property type="match status" value="1"/>
</dbReference>
<dbReference type="AlphaFoldDB" id="A0A2W2CHP0"/>
<organism evidence="3 4">
    <name type="scientific">Micromonospora deserti</name>
    <dbReference type="NCBI Taxonomy" id="2070366"/>
    <lineage>
        <taxon>Bacteria</taxon>
        <taxon>Bacillati</taxon>
        <taxon>Actinomycetota</taxon>
        <taxon>Actinomycetes</taxon>
        <taxon>Micromonosporales</taxon>
        <taxon>Micromonosporaceae</taxon>
        <taxon>Micromonospora</taxon>
    </lineage>
</organism>
<proteinExistence type="inferred from homology"/>